<dbReference type="EC" id="2.7.4.27" evidence="5"/>
<evidence type="ECO:0000313" key="7">
    <source>
        <dbReference type="EMBL" id="ARU51787.1"/>
    </source>
</evidence>
<dbReference type="Proteomes" id="UP000196228">
    <property type="component" value="Chromosome"/>
</dbReference>
<evidence type="ECO:0000313" key="8">
    <source>
        <dbReference type="Proteomes" id="UP000196228"/>
    </source>
</evidence>
<dbReference type="KEGG" id="cceu:CBR64_10095"/>
<dbReference type="RefSeq" id="WP_087470807.1">
    <property type="nucleotide sequence ID" value="NZ_CP021383.1"/>
</dbReference>
<keyword evidence="3 5" id="KW-0547">Nucleotide-binding</keyword>
<dbReference type="OrthoDB" id="3171473at2"/>
<dbReference type="NCBIfam" id="NF003742">
    <property type="entry name" value="PRK05339.1"/>
    <property type="match status" value="1"/>
</dbReference>
<comment type="similarity">
    <text evidence="5">Belongs to the pyruvate, phosphate/water dikinase regulatory protein family. PDRP subfamily.</text>
</comment>
<comment type="catalytic activity">
    <reaction evidence="5">
        <text>N(tele)-phospho-L-histidyl/L-threonyl-[pyruvate, phosphate dikinase] + ADP = N(tele)-phospho-L-histidyl/O-phospho-L-threonyl-[pyruvate, phosphate dikinase] + AMP + H(+)</text>
        <dbReference type="Rhea" id="RHEA:43692"/>
        <dbReference type="Rhea" id="RHEA-COMP:10650"/>
        <dbReference type="Rhea" id="RHEA-COMP:10651"/>
        <dbReference type="ChEBI" id="CHEBI:15378"/>
        <dbReference type="ChEBI" id="CHEBI:30013"/>
        <dbReference type="ChEBI" id="CHEBI:61977"/>
        <dbReference type="ChEBI" id="CHEBI:83586"/>
        <dbReference type="ChEBI" id="CHEBI:456215"/>
        <dbReference type="ChEBI" id="CHEBI:456216"/>
        <dbReference type="EC" id="2.7.11.32"/>
    </reaction>
</comment>
<feature type="binding site" evidence="5">
    <location>
        <begin position="154"/>
        <end position="161"/>
    </location>
    <ligand>
        <name>ADP</name>
        <dbReference type="ChEBI" id="CHEBI:456216"/>
    </ligand>
</feature>
<dbReference type="Pfam" id="PF03618">
    <property type="entry name" value="Kinase-PPPase"/>
    <property type="match status" value="1"/>
</dbReference>
<dbReference type="GO" id="GO:0004674">
    <property type="term" value="F:protein serine/threonine kinase activity"/>
    <property type="evidence" value="ECO:0007669"/>
    <property type="project" value="UniProtKB-UniRule"/>
</dbReference>
<evidence type="ECO:0000256" key="3">
    <source>
        <dbReference type="ARBA" id="ARBA00022741"/>
    </source>
</evidence>
<dbReference type="AlphaFoldDB" id="A0A1Y0HUE4"/>
<dbReference type="InterPro" id="IPR005177">
    <property type="entry name" value="Kinase-pyrophosphorylase"/>
</dbReference>
<keyword evidence="2 5" id="KW-0808">Transferase</keyword>
<accession>A0A1Y0HUE4</accession>
<dbReference type="PANTHER" id="PTHR31756">
    <property type="entry name" value="PYRUVATE, PHOSPHATE DIKINASE REGULATORY PROTEIN 1, CHLOROPLASTIC"/>
    <property type="match status" value="1"/>
</dbReference>
<evidence type="ECO:0000256" key="5">
    <source>
        <dbReference type="HAMAP-Rule" id="MF_00921"/>
    </source>
</evidence>
<dbReference type="EC" id="2.7.11.32" evidence="5"/>
<dbReference type="GO" id="GO:0016776">
    <property type="term" value="F:phosphotransferase activity, phosphate group as acceptor"/>
    <property type="evidence" value="ECO:0007669"/>
    <property type="project" value="UniProtKB-UniRule"/>
</dbReference>
<protein>
    <recommendedName>
        <fullName evidence="5">Putative pyruvate, phosphate dikinase regulatory protein</fullName>
        <shortName evidence="5">PPDK regulatory protein</shortName>
        <ecNumber evidence="5">2.7.11.32</ecNumber>
        <ecNumber evidence="5">2.7.4.27</ecNumber>
    </recommendedName>
</protein>
<keyword evidence="7" id="KW-0670">Pyruvate</keyword>
<reference evidence="7 8" key="1">
    <citation type="submission" date="2017-05" db="EMBL/GenBank/DDBJ databases">
        <authorList>
            <person name="Song R."/>
            <person name="Chenine A.L."/>
            <person name="Ruprecht R.M."/>
        </authorList>
    </citation>
    <scope>NUCLEOTIDE SEQUENCE [LARGE SCALE GENOMIC DNA]</scope>
    <source>
        <strain evidence="7 8">PSBB019</strain>
    </source>
</reference>
<evidence type="ECO:0000256" key="6">
    <source>
        <dbReference type="SAM" id="MobiDB-lite"/>
    </source>
</evidence>
<dbReference type="HAMAP" id="MF_00921">
    <property type="entry name" value="PDRP"/>
    <property type="match status" value="1"/>
</dbReference>
<keyword evidence="4 5" id="KW-0418">Kinase</keyword>
<dbReference type="GO" id="GO:0005524">
    <property type="term" value="F:ATP binding"/>
    <property type="evidence" value="ECO:0007669"/>
    <property type="project" value="InterPro"/>
</dbReference>
<dbReference type="InterPro" id="IPR026565">
    <property type="entry name" value="PPDK_reg"/>
</dbReference>
<feature type="region of interest" description="Disordered" evidence="6">
    <location>
        <begin position="287"/>
        <end position="329"/>
    </location>
</feature>
<keyword evidence="1 5" id="KW-0723">Serine/threonine-protein kinase</keyword>
<evidence type="ECO:0000256" key="2">
    <source>
        <dbReference type="ARBA" id="ARBA00022679"/>
    </source>
</evidence>
<evidence type="ECO:0000256" key="4">
    <source>
        <dbReference type="ARBA" id="ARBA00022777"/>
    </source>
</evidence>
<name>A0A1Y0HUE4_CELCE</name>
<comment type="function">
    <text evidence="5">Bifunctional serine/threonine kinase and phosphorylase involved in the regulation of the pyruvate, phosphate dikinase (PPDK) by catalyzing its phosphorylation/dephosphorylation.</text>
</comment>
<dbReference type="GO" id="GO:0043531">
    <property type="term" value="F:ADP binding"/>
    <property type="evidence" value="ECO:0007669"/>
    <property type="project" value="UniProtKB-UniRule"/>
</dbReference>
<comment type="catalytic activity">
    <reaction evidence="5">
        <text>N(tele)-phospho-L-histidyl/O-phospho-L-threonyl-[pyruvate, phosphate dikinase] + phosphate + H(+) = N(tele)-phospho-L-histidyl/L-threonyl-[pyruvate, phosphate dikinase] + diphosphate</text>
        <dbReference type="Rhea" id="RHEA:43696"/>
        <dbReference type="Rhea" id="RHEA-COMP:10650"/>
        <dbReference type="Rhea" id="RHEA-COMP:10651"/>
        <dbReference type="ChEBI" id="CHEBI:15378"/>
        <dbReference type="ChEBI" id="CHEBI:30013"/>
        <dbReference type="ChEBI" id="CHEBI:33019"/>
        <dbReference type="ChEBI" id="CHEBI:43474"/>
        <dbReference type="ChEBI" id="CHEBI:61977"/>
        <dbReference type="ChEBI" id="CHEBI:83586"/>
        <dbReference type="EC" id="2.7.4.27"/>
    </reaction>
</comment>
<proteinExistence type="inferred from homology"/>
<dbReference type="EMBL" id="CP021383">
    <property type="protein sequence ID" value="ARU51787.1"/>
    <property type="molecule type" value="Genomic_DNA"/>
</dbReference>
<organism evidence="7 8">
    <name type="scientific">Cellulosimicrobium cellulans</name>
    <name type="common">Arthrobacter luteus</name>
    <dbReference type="NCBI Taxonomy" id="1710"/>
    <lineage>
        <taxon>Bacteria</taxon>
        <taxon>Bacillati</taxon>
        <taxon>Actinomycetota</taxon>
        <taxon>Actinomycetes</taxon>
        <taxon>Micrococcales</taxon>
        <taxon>Promicromonosporaceae</taxon>
        <taxon>Cellulosimicrobium</taxon>
    </lineage>
</organism>
<sequence length="329" mass="35000">MTATARVIDIHVVADSTGDTGTRVARATQAQFPGQQVRVVRHPRLHTAQGVDDVVAQLRADPAAAVVFCTVVDDALRTRVLDACAALDVPCADLLAPALDAFTARTGAQPARVVQPVGLAADYFDRIHAMEFAVANDDGHLTDGLDEAQVVLVGASRTGKTPLSMYLGYLGYPTANIPLVPGVAPPRELFEAERWKVVGLTIDPERLLEIRQRRVHAMGVAGLGSHRGHGGTALGGYADLARIHDELDEVSRLQRRLGCPVLDTTTLALEEAAGRVVELVTARRRALAPDDAPQPPGDDLARATQQTRAADRRRAGDGAATAADHEEQP</sequence>
<gene>
    <name evidence="7" type="ORF">CBR64_10095</name>
</gene>
<dbReference type="PANTHER" id="PTHR31756:SF3">
    <property type="entry name" value="PYRUVATE, PHOSPHATE DIKINASE REGULATORY PROTEIN 1, CHLOROPLASTIC"/>
    <property type="match status" value="1"/>
</dbReference>
<evidence type="ECO:0000256" key="1">
    <source>
        <dbReference type="ARBA" id="ARBA00022527"/>
    </source>
</evidence>